<protein>
    <recommendedName>
        <fullName evidence="2">F-box domain-containing protein</fullName>
    </recommendedName>
</protein>
<name>A0A8T1WSY1_9STRA</name>
<organism evidence="3 4">
    <name type="scientific">Phytophthora boehmeriae</name>
    <dbReference type="NCBI Taxonomy" id="109152"/>
    <lineage>
        <taxon>Eukaryota</taxon>
        <taxon>Sar</taxon>
        <taxon>Stramenopiles</taxon>
        <taxon>Oomycota</taxon>
        <taxon>Peronosporomycetes</taxon>
        <taxon>Peronosporales</taxon>
        <taxon>Peronosporaceae</taxon>
        <taxon>Phytophthora</taxon>
    </lineage>
</organism>
<dbReference type="EMBL" id="JAGDFL010000191">
    <property type="protein sequence ID" value="KAG7395734.1"/>
    <property type="molecule type" value="Genomic_DNA"/>
</dbReference>
<evidence type="ECO:0000259" key="2">
    <source>
        <dbReference type="Pfam" id="PF12937"/>
    </source>
</evidence>
<feature type="domain" description="F-box" evidence="2">
    <location>
        <begin position="140"/>
        <end position="169"/>
    </location>
</feature>
<dbReference type="Pfam" id="PF12937">
    <property type="entry name" value="F-box-like"/>
    <property type="match status" value="1"/>
</dbReference>
<gene>
    <name evidence="3" type="ORF">PHYBOEH_003302</name>
</gene>
<dbReference type="OrthoDB" id="2095648at2759"/>
<proteinExistence type="predicted"/>
<reference evidence="3" key="1">
    <citation type="submission" date="2021-02" db="EMBL/GenBank/DDBJ databases">
        <authorList>
            <person name="Palmer J.M."/>
        </authorList>
    </citation>
    <scope>NUCLEOTIDE SEQUENCE</scope>
    <source>
        <strain evidence="3">SCRP23</strain>
    </source>
</reference>
<accession>A0A8T1WSY1</accession>
<comment type="caution">
    <text evidence="3">The sequence shown here is derived from an EMBL/GenBank/DDBJ whole genome shotgun (WGS) entry which is preliminary data.</text>
</comment>
<feature type="compositionally biased region" description="Polar residues" evidence="1">
    <location>
        <begin position="32"/>
        <end position="46"/>
    </location>
</feature>
<keyword evidence="4" id="KW-1185">Reference proteome</keyword>
<feature type="region of interest" description="Disordered" evidence="1">
    <location>
        <begin position="1"/>
        <end position="68"/>
    </location>
</feature>
<dbReference type="Proteomes" id="UP000693981">
    <property type="component" value="Unassembled WGS sequence"/>
</dbReference>
<evidence type="ECO:0000313" key="4">
    <source>
        <dbReference type="Proteomes" id="UP000693981"/>
    </source>
</evidence>
<evidence type="ECO:0000256" key="1">
    <source>
        <dbReference type="SAM" id="MobiDB-lite"/>
    </source>
</evidence>
<dbReference type="InterPro" id="IPR001810">
    <property type="entry name" value="F-box_dom"/>
</dbReference>
<sequence length="810" mass="90464">MTSHRAPSPARRRPKRPAVDEEEDLKEAAGPSPSSNWIRSIQNQSFEPKPTAYSPHTSEEEDPLMQQQRQCRDKLRALRQVRERMRFYTPESLVIDTHLILSGREDSVDWQDGGDTGSNPKKSHQDVGIDALGGLEMLLFTFFSRQELLKASAVCRAWRALGRDDLFWEPFLVTPLEKYPLRPLLGLEKNLTGTRDHVPAILVYMVFQKLKLAQAPQMADCNATTTPPVARYSDRVLEYIRNLAPNAAGARLLPRLMRRAARGRRKGFSSVHLVCVQNASGLRVEMEQDLRQMANMHLQPPREVAVGVQDGQNHAVVNGQQGAGAADDEDVYSVVDGQQCMTLGSWLATEQRVSERTLRSFLRQVLLAVDALERVNCEHVDISPVNIVVQCHRGVQESSSVTSGLQPLHIGAEDEDVEMTEGQGFDVKSLHESRNQHHSGRRRTPLFQLFLSRRNCQQVGGTQARVQDPTLAAEGEFNVPVMLDVDEDGVRGIAQQRHRLLEVGAVGGGGMAAVLRNRLAFPHPNMVSSVIQCALMVWARGRFVDTNASSLLALLLRFPDHFSNGLRAFLEYAKYLIISHSASASKLLRHEYLQCPEVQLADRTSGHWSATPINDINDYKSKLLAHYNSLPPRLEPLRDEDSSPSVSPAVVDELMPRTNQGPYYFAKALEESNLSAERFVTVVAPSTASSSWVRTLASTQTHTLQRLDLSQTRAPTSVLLQELATLPRLTHLRLPRQILRDENLEHLVAALAYSGVLPHLKGLDESVRQAMDRMERSYLMQLDMFSFLLQKPGAPDSNAATRDCINSTGE</sequence>
<evidence type="ECO:0000313" key="3">
    <source>
        <dbReference type="EMBL" id="KAG7395734.1"/>
    </source>
</evidence>
<dbReference type="AlphaFoldDB" id="A0A8T1WSY1"/>